<evidence type="ECO:0000256" key="5">
    <source>
        <dbReference type="SAM" id="MobiDB-lite"/>
    </source>
</evidence>
<organism evidence="6 7">
    <name type="scientific">Streptomyces sodiiphilus</name>
    <dbReference type="NCBI Taxonomy" id="226217"/>
    <lineage>
        <taxon>Bacteria</taxon>
        <taxon>Bacillati</taxon>
        <taxon>Actinomycetota</taxon>
        <taxon>Actinomycetes</taxon>
        <taxon>Kitasatosporales</taxon>
        <taxon>Streptomycetaceae</taxon>
        <taxon>Streptomyces</taxon>
    </lineage>
</organism>
<comment type="caution">
    <text evidence="6">The sequence shown here is derived from an EMBL/GenBank/DDBJ whole genome shotgun (WGS) entry which is preliminary data.</text>
</comment>
<evidence type="ECO:0000313" key="6">
    <source>
        <dbReference type="EMBL" id="GAA1894329.1"/>
    </source>
</evidence>
<dbReference type="InterPro" id="IPR038261">
    <property type="entry name" value="GPP34-like_sf"/>
</dbReference>
<sequence length="103" mass="10606">MEDLTPAGEVLLSLDPRSGETTGEGRSVDCALVAVLHGAGLQKLVFGQLTGRARRRAVADRMEAVSRQAWAAPAVRKAVESVQAAMTAVMVAATTAATTTAGQ</sequence>
<evidence type="ECO:0000256" key="2">
    <source>
        <dbReference type="ARBA" id="ARBA00023034"/>
    </source>
</evidence>
<evidence type="ECO:0008006" key="8">
    <source>
        <dbReference type="Google" id="ProtNLM"/>
    </source>
</evidence>
<feature type="region of interest" description="Disordered" evidence="5">
    <location>
        <begin position="1"/>
        <end position="24"/>
    </location>
</feature>
<keyword evidence="4" id="KW-0472">Membrane</keyword>
<evidence type="ECO:0000256" key="1">
    <source>
        <dbReference type="ARBA" id="ARBA00004255"/>
    </source>
</evidence>
<keyword evidence="7" id="KW-1185">Reference proteome</keyword>
<evidence type="ECO:0000256" key="4">
    <source>
        <dbReference type="ARBA" id="ARBA00023136"/>
    </source>
</evidence>
<gene>
    <name evidence="6" type="ORF">GCM10009716_00250</name>
</gene>
<dbReference type="RefSeq" id="WP_344257730.1">
    <property type="nucleotide sequence ID" value="NZ_BAAAMJ010000001.1"/>
</dbReference>
<keyword evidence="3" id="KW-0446">Lipid-binding</keyword>
<dbReference type="Proteomes" id="UP001501303">
    <property type="component" value="Unassembled WGS sequence"/>
</dbReference>
<name>A0ABP5A5B8_9ACTN</name>
<protein>
    <recommendedName>
        <fullName evidence="8">GPP34 family phosphoprotein</fullName>
    </recommendedName>
</protein>
<evidence type="ECO:0000256" key="3">
    <source>
        <dbReference type="ARBA" id="ARBA00023121"/>
    </source>
</evidence>
<comment type="subcellular location">
    <subcellularLocation>
        <location evidence="1">Golgi apparatus membrane</location>
        <topology evidence="1">Peripheral membrane protein</topology>
        <orientation evidence="1">Cytoplasmic side</orientation>
    </subcellularLocation>
</comment>
<reference evidence="7" key="1">
    <citation type="journal article" date="2019" name="Int. J. Syst. Evol. Microbiol.">
        <title>The Global Catalogue of Microorganisms (GCM) 10K type strain sequencing project: providing services to taxonomists for standard genome sequencing and annotation.</title>
        <authorList>
            <consortium name="The Broad Institute Genomics Platform"/>
            <consortium name="The Broad Institute Genome Sequencing Center for Infectious Disease"/>
            <person name="Wu L."/>
            <person name="Ma J."/>
        </authorList>
    </citation>
    <scope>NUCLEOTIDE SEQUENCE [LARGE SCALE GENOMIC DNA]</scope>
    <source>
        <strain evidence="7">JCM 13581</strain>
    </source>
</reference>
<accession>A0ABP5A5B8</accession>
<dbReference type="EMBL" id="BAAAMJ010000001">
    <property type="protein sequence ID" value="GAA1894329.1"/>
    <property type="molecule type" value="Genomic_DNA"/>
</dbReference>
<dbReference type="Gene3D" id="1.10.3630.10">
    <property type="entry name" value="yeast vps74-n-term truncation variant domain like"/>
    <property type="match status" value="1"/>
</dbReference>
<evidence type="ECO:0000313" key="7">
    <source>
        <dbReference type="Proteomes" id="UP001501303"/>
    </source>
</evidence>
<proteinExistence type="predicted"/>
<dbReference type="InterPro" id="IPR008628">
    <property type="entry name" value="GPP34-like"/>
</dbReference>
<dbReference type="Pfam" id="PF05719">
    <property type="entry name" value="GPP34"/>
    <property type="match status" value="1"/>
</dbReference>
<keyword evidence="2" id="KW-0333">Golgi apparatus</keyword>